<evidence type="ECO:0000256" key="9">
    <source>
        <dbReference type="SAM" id="MobiDB-lite"/>
    </source>
</evidence>
<dbReference type="SUPFAM" id="SSF57850">
    <property type="entry name" value="RING/U-box"/>
    <property type="match status" value="1"/>
</dbReference>
<sequence>MFNFRKLQLFDRDQTKDTGEVQNFLNSHEGIYFSTSKKFINVFVDKLLFIDPLNLNVTTINSDLLVVDFCFCDKTNNLIVLGKSKNALVCSIYNIRAYNFTLLKKLQLSKNIENIKKTLISKCLGYITTLENKKISFYHINNDYSITKSELIQEEDEEELYENMFLCKEDIFIVMKKNSINVYRLIINDASISYTFIECIPLENNYSSKANAGEFSNGSTSNSDNEERKPTNYHTSSSNNDNGPPPIDEPVLSTYNEEINVLYICHNVLKVLYVLDLSNRTLEYILLENKVINLFTVKFYLILLTEVRSKFYFNIYVIHEEMKLQVFRGTYNCLITNVVYFNNLLFLIVDEYIHEPEVKVDKFYFYEQLKMKWNAAGEVNHGKNSKSDSISNIFKETENSKSKSFDILKMYNDSINNNSASSNLMKGDLKYDIFLDRKDEARRDANNSTEDKQYYSKNLFKLNKLFKNCRNQIKIVIKEKNMNEIVHMFKKKKLFLWLLNFAELNKNHHTINFGHVHQIYADFLFEKEQYELAMHHYINTIGFLETAIVIHKYLNLELYEYLSRYLENLHQVNLFNDEHTMMLLTCYKKECKKKKIISFIRKNKNKINLHKAYKFLCNVGYYNIVLKFSKKNKDHLTYISILIDKFENYEKSLKYIFKLDVENICILLFRYGYKFIKYFPQRTIFLLKKIIKKYNLNLTIFIPLFLDNIDFLFLFILKFLDKKNSSTGEKKSVVDANDTYRNSSPDWRNRPIRKGSILTTQTHERDSSLPPVAKEKTRYDENVTTASIISNRKIEFDIFNGEYDYILFVTVMQILLQKYKTKEKENHILTYNIDKLIKNEDKNITFLSAILLSIYNYNKGLLYVSNKMNKHDMYFLFTTLKMVKKFRLNYTKEVLQHPLQSYNLIQITNEKFAKKLFNTCIHLMKEKGYMYHNYIFYYLSLLNDDKYLTRFAKTLNQKSSISLLQLISILGKYNKNYGSIKKMVISYINQINRNINKIYAQIVRDKRELYKIKKKKKNSQKYNFHIIDNTYCAICKEILSVPIIHFLCNHSYHFYCLNGEEHCILCQNKDNEKKLLKEKAKNAINNFDEFFKYLQGAPDKFSFISNYLSYGVTPSR</sequence>
<dbReference type="GO" id="GO:0006904">
    <property type="term" value="P:vesicle docking involved in exocytosis"/>
    <property type="evidence" value="ECO:0007669"/>
    <property type="project" value="TreeGrafter"/>
</dbReference>
<comment type="subcellular location">
    <subcellularLocation>
        <location evidence="1">Endomembrane system</location>
        <topology evidence="1">Peripheral membrane protein</topology>
    </subcellularLocation>
</comment>
<dbReference type="InterPro" id="IPR024763">
    <property type="entry name" value="VPS11_C"/>
</dbReference>
<comment type="similarity">
    <text evidence="2">Belongs to the VPS11 family.</text>
</comment>
<feature type="compositionally biased region" description="Polar residues" evidence="9">
    <location>
        <begin position="232"/>
        <end position="242"/>
    </location>
</feature>
<dbReference type="AlphaFoldDB" id="A0A1Y3DQU0"/>
<dbReference type="Pfam" id="PF12451">
    <property type="entry name" value="VPS11_C"/>
    <property type="match status" value="1"/>
</dbReference>
<accession>A0A1Y3DQU0</accession>
<evidence type="ECO:0000256" key="3">
    <source>
        <dbReference type="ARBA" id="ARBA00022723"/>
    </source>
</evidence>
<comment type="caution">
    <text evidence="11">The sequence shown here is derived from an EMBL/GenBank/DDBJ whole genome shotgun (WGS) entry which is preliminary data.</text>
</comment>
<dbReference type="GO" id="GO:0008270">
    <property type="term" value="F:zinc ion binding"/>
    <property type="evidence" value="ECO:0007669"/>
    <property type="project" value="UniProtKB-KW"/>
</dbReference>
<dbReference type="GO" id="GO:0048284">
    <property type="term" value="P:organelle fusion"/>
    <property type="evidence" value="ECO:0007669"/>
    <property type="project" value="TreeGrafter"/>
</dbReference>
<evidence type="ECO:0000256" key="6">
    <source>
        <dbReference type="ARBA" id="ARBA00023136"/>
    </source>
</evidence>
<proteinExistence type="inferred from homology"/>
<dbReference type="GO" id="GO:0005768">
    <property type="term" value="C:endosome"/>
    <property type="evidence" value="ECO:0007669"/>
    <property type="project" value="TreeGrafter"/>
</dbReference>
<dbReference type="Gene3D" id="3.30.40.10">
    <property type="entry name" value="Zinc/RING finger domain, C3HC4 (zinc finger)"/>
    <property type="match status" value="1"/>
</dbReference>
<feature type="repeat" description="CHCR" evidence="8">
    <location>
        <begin position="537"/>
        <end position="681"/>
    </location>
</feature>
<dbReference type="Pfam" id="PF23356">
    <property type="entry name" value="TPR_PEP5_VPS11"/>
    <property type="match status" value="1"/>
</dbReference>
<dbReference type="OrthoDB" id="26184at2759"/>
<dbReference type="PROSITE" id="PS50089">
    <property type="entry name" value="ZF_RING_2"/>
    <property type="match status" value="1"/>
</dbReference>
<dbReference type="InterPro" id="IPR000547">
    <property type="entry name" value="Clathrin_H-chain/VPS_repeat"/>
</dbReference>
<reference evidence="11 12" key="1">
    <citation type="submission" date="2017-05" db="EMBL/GenBank/DDBJ databases">
        <title>PacBio assembly of a Plasmodium knowlesi genome sequence with Hi-C correction and manual annotation of the SICAvar gene family.</title>
        <authorList>
            <person name="Lapp S.A."/>
            <person name="Geraldo J.A."/>
            <person name="Chien J.-T."/>
            <person name="Ay F."/>
            <person name="Pakala S.B."/>
            <person name="Batugedara G."/>
            <person name="Humphrey J.C."/>
            <person name="Debarry J.D."/>
            <person name="Le Roch K.G."/>
            <person name="Galinski M.R."/>
            <person name="Kissinger J.C."/>
        </authorList>
    </citation>
    <scope>NUCLEOTIDE SEQUENCE [LARGE SCALE GENOMIC DNA]</scope>
    <source>
        <strain evidence="12">Malayan Strain Pk1 (A+)</strain>
    </source>
</reference>
<dbReference type="PANTHER" id="PTHR23323:SF24">
    <property type="entry name" value="VACUOLAR PROTEIN SORTING-ASSOCIATED PROTEIN 11 HOMOLOG"/>
    <property type="match status" value="1"/>
</dbReference>
<dbReference type="EMBL" id="NETL01000021">
    <property type="protein sequence ID" value="OTN67191.1"/>
    <property type="molecule type" value="Genomic_DNA"/>
</dbReference>
<dbReference type="VEuPathDB" id="PlasmoDB:PKNH_1031900"/>
<evidence type="ECO:0000256" key="4">
    <source>
        <dbReference type="ARBA" id="ARBA00022771"/>
    </source>
</evidence>
<evidence type="ECO:0000313" key="11">
    <source>
        <dbReference type="EMBL" id="OTN67191.1"/>
    </source>
</evidence>
<dbReference type="Proteomes" id="UP000195012">
    <property type="component" value="Unassembled WGS sequence"/>
</dbReference>
<dbReference type="VEuPathDB" id="PlasmoDB:PKNOH_S07469900"/>
<keyword evidence="5" id="KW-0862">Zinc</keyword>
<name>A0A1Y3DQU0_PLAKN</name>
<dbReference type="GO" id="GO:0030897">
    <property type="term" value="C:HOPS complex"/>
    <property type="evidence" value="ECO:0007669"/>
    <property type="project" value="TreeGrafter"/>
</dbReference>
<keyword evidence="3" id="KW-0479">Metal-binding</keyword>
<dbReference type="PROSITE" id="PS50236">
    <property type="entry name" value="CHCR"/>
    <property type="match status" value="1"/>
</dbReference>
<dbReference type="InterPro" id="IPR013083">
    <property type="entry name" value="Znf_RING/FYVE/PHD"/>
</dbReference>
<dbReference type="PANTHER" id="PTHR23323">
    <property type="entry name" value="VACUOLAR PROTEIN SORTING-ASSOCIATED PROTEIN"/>
    <property type="match status" value="1"/>
</dbReference>
<evidence type="ECO:0000313" key="12">
    <source>
        <dbReference type="Proteomes" id="UP000195012"/>
    </source>
</evidence>
<feature type="region of interest" description="Disordered" evidence="9">
    <location>
        <begin position="213"/>
        <end position="249"/>
    </location>
</feature>
<evidence type="ECO:0000256" key="2">
    <source>
        <dbReference type="ARBA" id="ARBA00007070"/>
    </source>
</evidence>
<evidence type="ECO:0000256" key="5">
    <source>
        <dbReference type="ARBA" id="ARBA00022833"/>
    </source>
</evidence>
<gene>
    <name evidence="11" type="primary">VPS11</name>
    <name evidence="11" type="ORF">PKNOH_S07469900</name>
</gene>
<dbReference type="InterPro" id="IPR001841">
    <property type="entry name" value="Znf_RING"/>
</dbReference>
<evidence type="ECO:0000259" key="10">
    <source>
        <dbReference type="PROSITE" id="PS50089"/>
    </source>
</evidence>
<dbReference type="GO" id="GO:0007032">
    <property type="term" value="P:endosome organization"/>
    <property type="evidence" value="ECO:0007669"/>
    <property type="project" value="TreeGrafter"/>
</dbReference>
<evidence type="ECO:0000256" key="8">
    <source>
        <dbReference type="PROSITE-ProRule" id="PRU01006"/>
    </source>
</evidence>
<dbReference type="InterPro" id="IPR057308">
    <property type="entry name" value="CHCR_PEP5_VPS11"/>
</dbReference>
<dbReference type="GO" id="GO:0006886">
    <property type="term" value="P:intracellular protein transport"/>
    <property type="evidence" value="ECO:0007669"/>
    <property type="project" value="UniProtKB-UniRule"/>
</dbReference>
<dbReference type="OMA" id="FNDEHTM"/>
<keyword evidence="6" id="KW-0472">Membrane</keyword>
<dbReference type="GO" id="GO:0007033">
    <property type="term" value="P:vacuole organization"/>
    <property type="evidence" value="ECO:0007669"/>
    <property type="project" value="TreeGrafter"/>
</dbReference>
<dbReference type="GO" id="GO:0030674">
    <property type="term" value="F:protein-macromolecule adaptor activity"/>
    <property type="evidence" value="ECO:0007669"/>
    <property type="project" value="TreeGrafter"/>
</dbReference>
<organism evidence="11 12">
    <name type="scientific">Plasmodium knowlesi</name>
    <dbReference type="NCBI Taxonomy" id="5850"/>
    <lineage>
        <taxon>Eukaryota</taxon>
        <taxon>Sar</taxon>
        <taxon>Alveolata</taxon>
        <taxon>Apicomplexa</taxon>
        <taxon>Aconoidasida</taxon>
        <taxon>Haemosporida</taxon>
        <taxon>Plasmodiidae</taxon>
        <taxon>Plasmodium</taxon>
        <taxon>Plasmodium (Plasmodium)</taxon>
    </lineage>
</organism>
<dbReference type="eggNOG" id="KOG2114">
    <property type="taxonomic scope" value="Eukaryota"/>
</dbReference>
<protein>
    <submittedName>
        <fullName evidence="11">Putative Vacuolar protein sorting-associated protein 11</fullName>
    </submittedName>
</protein>
<feature type="domain" description="RING-type" evidence="10">
    <location>
        <begin position="1032"/>
        <end position="1067"/>
    </location>
</feature>
<feature type="compositionally biased region" description="Polar residues" evidence="9">
    <location>
        <begin position="213"/>
        <end position="223"/>
    </location>
</feature>
<evidence type="ECO:0000256" key="1">
    <source>
        <dbReference type="ARBA" id="ARBA00004184"/>
    </source>
</evidence>
<keyword evidence="4 7" id="KW-0863">Zinc-finger</keyword>
<dbReference type="CDD" id="cd16688">
    <property type="entry name" value="RING-H2_Vps11"/>
    <property type="match status" value="1"/>
</dbReference>
<evidence type="ECO:0000256" key="7">
    <source>
        <dbReference type="PROSITE-ProRule" id="PRU00175"/>
    </source>
</evidence>